<dbReference type="AlphaFoldDB" id="A0A1J0AFF3"/>
<protein>
    <recommendedName>
        <fullName evidence="4">Glycosyltransferase RgtA/B/C/D-like domain-containing protein</fullName>
    </recommendedName>
</protein>
<keyword evidence="1" id="KW-0812">Transmembrane</keyword>
<organism evidence="2 3">
    <name type="scientific">Gloeomargarita lithophora Alchichica-D10</name>
    <dbReference type="NCBI Taxonomy" id="1188229"/>
    <lineage>
        <taxon>Bacteria</taxon>
        <taxon>Bacillati</taxon>
        <taxon>Cyanobacteriota</taxon>
        <taxon>Cyanophyceae</taxon>
        <taxon>Gloeomargaritales</taxon>
        <taxon>Gloeomargaritaceae</taxon>
        <taxon>Gloeomargarita</taxon>
    </lineage>
</organism>
<feature type="transmembrane region" description="Helical" evidence="1">
    <location>
        <begin position="157"/>
        <end position="176"/>
    </location>
</feature>
<proteinExistence type="predicted"/>
<evidence type="ECO:0000313" key="3">
    <source>
        <dbReference type="Proteomes" id="UP000180235"/>
    </source>
</evidence>
<feature type="transmembrane region" description="Helical" evidence="1">
    <location>
        <begin position="107"/>
        <end position="124"/>
    </location>
</feature>
<feature type="transmembrane region" description="Helical" evidence="1">
    <location>
        <begin position="350"/>
        <end position="371"/>
    </location>
</feature>
<name>A0A1J0AFF3_9CYAN</name>
<accession>A0A1J0AFF3</accession>
<dbReference type="EMBL" id="CP017675">
    <property type="protein sequence ID" value="APB34653.1"/>
    <property type="molecule type" value="Genomic_DNA"/>
</dbReference>
<feature type="transmembrane region" description="Helical" evidence="1">
    <location>
        <begin position="295"/>
        <end position="316"/>
    </location>
</feature>
<dbReference type="KEGG" id="glt:GlitD10_2319"/>
<dbReference type="Proteomes" id="UP000180235">
    <property type="component" value="Chromosome"/>
</dbReference>
<evidence type="ECO:0000256" key="1">
    <source>
        <dbReference type="SAM" id="Phobius"/>
    </source>
</evidence>
<feature type="transmembrane region" description="Helical" evidence="1">
    <location>
        <begin position="233"/>
        <end position="251"/>
    </location>
</feature>
<dbReference type="OrthoDB" id="8829283at2"/>
<feature type="transmembrane region" description="Helical" evidence="1">
    <location>
        <begin position="328"/>
        <end position="344"/>
    </location>
</feature>
<gene>
    <name evidence="2" type="ORF">GlitD10_2319</name>
</gene>
<sequence length="548" mass="62255">MNQPENLEHKVEFTLGRSLLWLLIAGLFTAMQIQQSLRTGRLISWFLFDDDSIYYVEALRRLMVFHEGGPDKLLLDFIQNGIHAPGGTLPAMLGFGLFGSYDWAPSAARGLVIFGLILFIAEYLCRGLPLIWKLAVVVLGLSWRIIGATVTEGRPDLTMALLAAMGILLITESNWLRSHWRKQVFTGVIWGLALLWKPTTSAVTVFLLLSTLITASLVDWCRNKNLSAQIIPVNLRCIGVTIAVAFMHYAINWRGILGYIDMVLFGKSSREFHQNLSFFDHGLYYLSGAAGRWLIGYHWLGILLVLIVLCSIHFWYQQRQNVWQSMPLATVIMLIITWLSVSIPKTKTPHIGAVFPALIFFVALYLIIYLIRFYQSASYRQKLTFYGGMSLLTVLAIGQLKWPAARYDVASAQKVRAITQEIAVDLAQQVKPEELIVELSYWYSSVANYHTLKTGIDPQLLGVTFSHQDLANAVKLFNQADYIFFDTGYVDSLERDLDNGKITKSDYDTAQQLIRELNTPEFQRLKQYPNPYPLEAGRTLFLYQRVKS</sequence>
<keyword evidence="1" id="KW-1133">Transmembrane helix</keyword>
<keyword evidence="1" id="KW-0472">Membrane</keyword>
<feature type="transmembrane region" description="Helical" evidence="1">
    <location>
        <begin position="15"/>
        <end position="33"/>
    </location>
</feature>
<feature type="transmembrane region" description="Helical" evidence="1">
    <location>
        <begin position="130"/>
        <end position="150"/>
    </location>
</feature>
<evidence type="ECO:0008006" key="4">
    <source>
        <dbReference type="Google" id="ProtNLM"/>
    </source>
</evidence>
<reference evidence="2 3" key="1">
    <citation type="submission" date="2016-10" db="EMBL/GenBank/DDBJ databases">
        <title>Description of Gloeomargarita lithophora gen. nov., sp. nov., a thylakoid-bearing basal-branching cyanobacterium with intracellular carbonates, and proposal for Gloeomargaritales ord. nov.</title>
        <authorList>
            <person name="Moreira D."/>
            <person name="Tavera R."/>
            <person name="Benzerara K."/>
            <person name="Skouri-Panet F."/>
            <person name="Couradeau E."/>
            <person name="Gerard E."/>
            <person name="Loussert C."/>
            <person name="Novelo E."/>
            <person name="Zivanovic Y."/>
            <person name="Lopez-Garcia P."/>
        </authorList>
    </citation>
    <scope>NUCLEOTIDE SEQUENCE [LARGE SCALE GENOMIC DNA]</scope>
    <source>
        <strain evidence="2 3">D10</strain>
    </source>
</reference>
<keyword evidence="3" id="KW-1185">Reference proteome</keyword>
<feature type="transmembrane region" description="Helical" evidence="1">
    <location>
        <begin position="383"/>
        <end position="402"/>
    </location>
</feature>
<evidence type="ECO:0000313" key="2">
    <source>
        <dbReference type="EMBL" id="APB34653.1"/>
    </source>
</evidence>
<dbReference type="RefSeq" id="WP_071455060.1">
    <property type="nucleotide sequence ID" value="NZ_CP017675.1"/>
</dbReference>
<dbReference type="STRING" id="1188229.GlitD10_2319"/>